<feature type="transmembrane region" description="Helical" evidence="2">
    <location>
        <begin position="187"/>
        <end position="209"/>
    </location>
</feature>
<gene>
    <name evidence="5" type="ORF">PLEOSDRAFT_1055618</name>
</gene>
<proteinExistence type="predicted"/>
<evidence type="ECO:0000256" key="3">
    <source>
        <dbReference type="SAM" id="SignalP"/>
    </source>
</evidence>
<dbReference type="VEuPathDB" id="FungiDB:PLEOSDRAFT_1055618"/>
<feature type="transmembrane region" description="Helical" evidence="2">
    <location>
        <begin position="527"/>
        <end position="550"/>
    </location>
</feature>
<dbReference type="PANTHER" id="PTHR31145">
    <property type="entry name" value="INTEGRAL MEMBRANE PROTEIN (AFU_ORTHOLOGUE AFUA_7G01610)"/>
    <property type="match status" value="1"/>
</dbReference>
<dbReference type="InterPro" id="IPR040241">
    <property type="entry name" value="TRP_Flc/Pkd2-like"/>
</dbReference>
<feature type="chain" id="PRO_5001642388" description="TRP C-terminal domain-containing protein" evidence="3">
    <location>
        <begin position="26"/>
        <end position="1048"/>
    </location>
</feature>
<feature type="transmembrane region" description="Helical" evidence="2">
    <location>
        <begin position="670"/>
        <end position="692"/>
    </location>
</feature>
<dbReference type="GO" id="GO:0016020">
    <property type="term" value="C:membrane"/>
    <property type="evidence" value="ECO:0007669"/>
    <property type="project" value="TreeGrafter"/>
</dbReference>
<dbReference type="OrthoDB" id="5312224at2759"/>
<feature type="transmembrane region" description="Helical" evidence="2">
    <location>
        <begin position="636"/>
        <end position="658"/>
    </location>
</feature>
<feature type="compositionally biased region" description="Polar residues" evidence="1">
    <location>
        <begin position="1028"/>
        <end position="1048"/>
    </location>
</feature>
<evidence type="ECO:0000256" key="1">
    <source>
        <dbReference type="SAM" id="MobiDB-lite"/>
    </source>
</evidence>
<keyword evidence="3" id="KW-0732">Signal</keyword>
<dbReference type="Pfam" id="PF06011">
    <property type="entry name" value="TRP"/>
    <property type="match status" value="1"/>
</dbReference>
<keyword evidence="2" id="KW-1133">Transmembrane helix</keyword>
<accession>A0A067NNV5</accession>
<evidence type="ECO:0000256" key="2">
    <source>
        <dbReference type="SAM" id="Phobius"/>
    </source>
</evidence>
<keyword evidence="2" id="KW-0812">Transmembrane</keyword>
<feature type="transmembrane region" description="Helical" evidence="2">
    <location>
        <begin position="608"/>
        <end position="630"/>
    </location>
</feature>
<dbReference type="STRING" id="1137138.A0A067NNV5"/>
<dbReference type="PANTHER" id="PTHR31145:SF6">
    <property type="entry name" value="INTEGRAL MEMBRANE PROTEIN (AFU_ORTHOLOGUE AFUA_7G01610)"/>
    <property type="match status" value="1"/>
</dbReference>
<evidence type="ECO:0000313" key="6">
    <source>
        <dbReference type="Proteomes" id="UP000027073"/>
    </source>
</evidence>
<evidence type="ECO:0000313" key="5">
    <source>
        <dbReference type="EMBL" id="KDQ29619.1"/>
    </source>
</evidence>
<dbReference type="GO" id="GO:0055085">
    <property type="term" value="P:transmembrane transport"/>
    <property type="evidence" value="ECO:0007669"/>
    <property type="project" value="TreeGrafter"/>
</dbReference>
<feature type="compositionally biased region" description="Low complexity" evidence="1">
    <location>
        <begin position="1013"/>
        <end position="1027"/>
    </location>
</feature>
<name>A0A067NNV5_PLEO1</name>
<dbReference type="Proteomes" id="UP000027073">
    <property type="component" value="Unassembled WGS sequence"/>
</dbReference>
<dbReference type="AlphaFoldDB" id="A0A067NNV5"/>
<organism evidence="5 6">
    <name type="scientific">Pleurotus ostreatus (strain PC15)</name>
    <name type="common">Oyster mushroom</name>
    <dbReference type="NCBI Taxonomy" id="1137138"/>
    <lineage>
        <taxon>Eukaryota</taxon>
        <taxon>Fungi</taxon>
        <taxon>Dikarya</taxon>
        <taxon>Basidiomycota</taxon>
        <taxon>Agaricomycotina</taxon>
        <taxon>Agaricomycetes</taxon>
        <taxon>Agaricomycetidae</taxon>
        <taxon>Agaricales</taxon>
        <taxon>Pleurotineae</taxon>
        <taxon>Pleurotaceae</taxon>
        <taxon>Pleurotus</taxon>
    </lineage>
</organism>
<dbReference type="InParanoid" id="A0A067NNV5"/>
<feature type="compositionally biased region" description="Basic residues" evidence="1">
    <location>
        <begin position="954"/>
        <end position="967"/>
    </location>
</feature>
<reference evidence="6" key="1">
    <citation type="journal article" date="2014" name="Proc. Natl. Acad. Sci. U.S.A.">
        <title>Extensive sampling of basidiomycete genomes demonstrates inadequacy of the white-rot/brown-rot paradigm for wood decay fungi.</title>
        <authorList>
            <person name="Riley R."/>
            <person name="Salamov A.A."/>
            <person name="Brown D.W."/>
            <person name="Nagy L.G."/>
            <person name="Floudas D."/>
            <person name="Held B.W."/>
            <person name="Levasseur A."/>
            <person name="Lombard V."/>
            <person name="Morin E."/>
            <person name="Otillar R."/>
            <person name="Lindquist E.A."/>
            <person name="Sun H."/>
            <person name="LaButti K.M."/>
            <person name="Schmutz J."/>
            <person name="Jabbour D."/>
            <person name="Luo H."/>
            <person name="Baker S.E."/>
            <person name="Pisabarro A.G."/>
            <person name="Walton J.D."/>
            <person name="Blanchette R.A."/>
            <person name="Henrissat B."/>
            <person name="Martin F."/>
            <person name="Cullen D."/>
            <person name="Hibbett D.S."/>
            <person name="Grigoriev I.V."/>
        </authorList>
    </citation>
    <scope>NUCLEOTIDE SEQUENCE [LARGE SCALE GENOMIC DNA]</scope>
    <source>
        <strain evidence="6">PC15</strain>
    </source>
</reference>
<sequence>MKTTSHSLFMNFLTFLLFSAVVVQADPASLPFTDCFSGDGARKLTVSTVYGQVVRGIDGQSKTGLNLTIFGENPQEIVGSSSSSLSTLFTATTVLTLGVFSNATWFCNPLRPPNAQPLPAENASYCPLAAGPFAFGSPVIWGDNRDLTTLTTRLRAVDESSNELICLDVSATPLEPTESSPYGEAVAIFWMTVGLALAYWLVVGIARIASAWNRGVKRPDKGIWSRAQSAGFILASAISGERLATSPALLRFCTPSLRDIFFHTQWCAVLAMVAVEWPQFVYPLLTQTAWSTLTYSAYITVTSSGAHWDPLSTQPFNPPASFAAQTSDPSSPLYIDPTIPNVLFTLPTNASHGMESFAYSVGVRPQDLFSICLVLFLGIIGGTIVISFFVWLVDYIALFFVRMVAKHGPGHPRLAGARSPGYTSKDLLDASSPVPMTGQNLEDNKSLTGHGGNGLFSPPSRFGLSTTSGKGFWRSHFHIRKDINSFHGSVLQGNLVRVLVIFHLPITIFSCYQMTLRHTRPDIPTPMSSVILAALSFAFLSLLIPAFLVVRVTMTTTNKLYDETRTLLSLGPLYNHYRHGSQMFASLLFASNIAFGVAIGCGQNSGTAQAIVILVIEVVSALVTSIWLPWGTGASMGLISFLFCVARIVVAVLLVILTPTISIGRGPGAWVSYGILVILALVYLALVAMLLVKLLEATIRIFGRIPFDRSTHVVDSGLLGACGLLGCCGPRRRRRRRPRRNRYKAAESARSEGAPSERSSYMPPNVLGAHDDGTGSRKGSMHSGQPPSVLKPEQALRPYKEDSDDENGYIMGAWQPFPRPGYSTLRDTPSPAVNKPSGFSRVGGGRAHIDSPYAITASGSTHTFPSSSSPQNAAGGSALPVFDDDDSPPPSLSNVARYQDHALPPGAMQPISHIRTKSQTAIIEDASALVLTVPSSSKNRIDDDDDEDSDTAQPKKKPWYHLRRHRPHSSDGTPSRDHPPPDEESAPDPLSSQATPGRSFVVIRKPQSSPHRLNALASGSAPSSGPNTPNVGSFGQNSANARAHNATA</sequence>
<evidence type="ECO:0000259" key="4">
    <source>
        <dbReference type="Pfam" id="PF06011"/>
    </source>
</evidence>
<feature type="transmembrane region" description="Helical" evidence="2">
    <location>
        <begin position="495"/>
        <end position="515"/>
    </location>
</feature>
<dbReference type="EMBL" id="KL198007">
    <property type="protein sequence ID" value="KDQ29619.1"/>
    <property type="molecule type" value="Genomic_DNA"/>
</dbReference>
<feature type="transmembrane region" description="Helical" evidence="2">
    <location>
        <begin position="368"/>
        <end position="393"/>
    </location>
</feature>
<feature type="transmembrane region" description="Helical" evidence="2">
    <location>
        <begin position="583"/>
        <end position="601"/>
    </location>
</feature>
<feature type="signal peptide" evidence="3">
    <location>
        <begin position="1"/>
        <end position="25"/>
    </location>
</feature>
<feature type="domain" description="TRP C-terminal" evidence="4">
    <location>
        <begin position="249"/>
        <end position="698"/>
    </location>
</feature>
<feature type="region of interest" description="Disordered" evidence="1">
    <location>
        <begin position="859"/>
        <end position="1048"/>
    </location>
</feature>
<feature type="region of interest" description="Disordered" evidence="1">
    <location>
        <begin position="735"/>
        <end position="815"/>
    </location>
</feature>
<protein>
    <recommendedName>
        <fullName evidence="4">TRP C-terminal domain-containing protein</fullName>
    </recommendedName>
</protein>
<dbReference type="InterPro" id="IPR010308">
    <property type="entry name" value="TRP_C"/>
</dbReference>
<dbReference type="HOGENOM" id="CLU_007074_0_0_1"/>
<keyword evidence="2" id="KW-0472">Membrane</keyword>
<feature type="compositionally biased region" description="Low complexity" evidence="1">
    <location>
        <begin position="859"/>
        <end position="870"/>
    </location>
</feature>